<evidence type="ECO:0000256" key="10">
    <source>
        <dbReference type="ARBA" id="ARBA00023303"/>
    </source>
</evidence>
<evidence type="ECO:0000256" key="2">
    <source>
        <dbReference type="ARBA" id="ARBA00022448"/>
    </source>
</evidence>
<keyword evidence="10" id="KW-0407">Ion channel</keyword>
<feature type="region of interest" description="Disordered" evidence="11">
    <location>
        <begin position="917"/>
        <end position="947"/>
    </location>
</feature>
<feature type="transmembrane region" description="Helical" evidence="12">
    <location>
        <begin position="192"/>
        <end position="217"/>
    </location>
</feature>
<evidence type="ECO:0000256" key="3">
    <source>
        <dbReference type="ARBA" id="ARBA00022538"/>
    </source>
</evidence>
<keyword evidence="2" id="KW-0813">Transport</keyword>
<dbReference type="InterPro" id="IPR003929">
    <property type="entry name" value="K_chnl_BK_asu"/>
</dbReference>
<keyword evidence="15" id="KW-1185">Reference proteome</keyword>
<evidence type="ECO:0000313" key="14">
    <source>
        <dbReference type="EMBL" id="PVU85988.1"/>
    </source>
</evidence>
<evidence type="ECO:0000256" key="5">
    <source>
        <dbReference type="ARBA" id="ARBA00022826"/>
    </source>
</evidence>
<sequence length="1297" mass="142863">MNPNQEANTSTQDSKTQQTFGKPQTLDFMNYNSRNIHSKASKNKKENPTMLNENGQQTSIASNASSSENQKSTQGTYYNNVTVADITSDPNEQLKAMFSRRADEKAETSDEPTTRQLISFYLNSSSLGRKWDQADAIVNLAMAILYIYMTTYAKKDSDDVPYYIFALDAFLAFILMLIYLPRYYVAADFRKYLFSLVSISSILTIISPFLVIISIYFDQDVYKKSLYGAGIWVFLYPVRFYRLQHALNKVLDSVKNVFYLNPVVQKALQSIATVVTTVFSVTVLTHIVIYIQRTKKESEVQDFGDVLFFTSVSSITGLRADVSPDDWFTRSVVVFIMFLGIIWLPPKMSEVLSMIKQRSPWDTTFSPEPNQRHVIVIGDLWFSSLFEFLREFFCEDHGPHIVNTVVVLMSENGPDNKVAALLKDPAYRNSVKFVLGSPTSFKDLAAVKAHRASSIFILGSKINTATGDSGDSHEVMTTLAIRRYLSGVNRKVPIYAQASLPETTLHLEYMTKEVICIPELRLGLLAQGVAVPGFSSLLQSLMTSIPDNMETQLSASVSKNPGSLYLKEYIGGLGQEIYPTKFSPVFHGMKFTKAVQYIYKNYNSILFALKVDPSQAQSNAANGSATDLRTKILINPSNYIINGTETGFIISTDSYIPLSIRSIPTNGVVSEGAEDSEITPLLGGNKKANFAADIFKSNMGVNVMDTVVITKTTKSNDDLVKNAKPSTSDPAPTSENDKKEGTESPEPVESSIADMELERPSKAKDSGEEIGSAEENAHEKEVEDFGKIDVEENSVASPKQESSSQQPITFTSPLVLGSTDINQALQVPEPIPSKNNKTASIRAGESTTINASQNISAHTDVHTEANQNKTISLSSQPSDLTSDGIPGDIKSHIVICSTSSSFPENMEYLVGSIRASTHSGKKYSPKNEDNKAETQGSNLPTEDSTSLVNRENKESWFGNFSFLPSNTGQNENSKESLGDNIVKENAFPNMQPIIFLSKGNPPSDVKALLESYEKVYFISGTPLVKSSLVRARVMTAASAIVLLSPSKANSEGSNTDLSQKTDISVASADAPSLLAVLNIESLTCNRSDFFLFVEMNYRENMQFIGGNTELNVNEAYIQSFFRPCFMSGHCYSPIMLDTLICQSFYNDDLISLLRNLIFSQGNITHEVEYSKMVAAGLSPSELPPIKPNMDLAYPNSSIFLVDIPEVFFGCPFSSVFLHYCFKENAVCIGLYRNSASVIDYSTKGANQNSGSELINESASADNVPLSNTAYFVANPSPTSILVPGDKAYILSSNFSRL</sequence>
<feature type="region of interest" description="Disordered" evidence="11">
    <location>
        <begin position="1"/>
        <end position="30"/>
    </location>
</feature>
<reference evidence="14 15" key="1">
    <citation type="journal article" date="2018" name="MBio">
        <title>Comparative Genomics Reveals the Core Gene Toolbox for the Fungus-Insect Symbiosis.</title>
        <authorList>
            <person name="Wang Y."/>
            <person name="Stata M."/>
            <person name="Wang W."/>
            <person name="Stajich J.E."/>
            <person name="White M.M."/>
            <person name="Moncalvo J.M."/>
        </authorList>
    </citation>
    <scope>NUCLEOTIDE SEQUENCE [LARGE SCALE GENOMIC DNA]</scope>
    <source>
        <strain evidence="14 15">AUS-77-4</strain>
    </source>
</reference>
<feature type="transmembrane region" description="Helical" evidence="12">
    <location>
        <begin position="136"/>
        <end position="154"/>
    </location>
</feature>
<gene>
    <name evidence="14" type="ORF">BB559_006723</name>
</gene>
<dbReference type="Proteomes" id="UP000245699">
    <property type="component" value="Unassembled WGS sequence"/>
</dbReference>
<feature type="compositionally biased region" description="Polar residues" evidence="11">
    <location>
        <begin position="1"/>
        <end position="22"/>
    </location>
</feature>
<dbReference type="GO" id="GO:0005267">
    <property type="term" value="F:potassium channel activity"/>
    <property type="evidence" value="ECO:0007669"/>
    <property type="project" value="UniProtKB-KW"/>
</dbReference>
<evidence type="ECO:0000259" key="13">
    <source>
        <dbReference type="PROSITE" id="PS51201"/>
    </source>
</evidence>
<proteinExistence type="predicted"/>
<keyword evidence="3" id="KW-0633">Potassium transport</keyword>
<dbReference type="Gene3D" id="1.10.287.70">
    <property type="match status" value="1"/>
</dbReference>
<evidence type="ECO:0000256" key="6">
    <source>
        <dbReference type="ARBA" id="ARBA00022958"/>
    </source>
</evidence>
<name>A0A2T9Y0Y6_9FUNG</name>
<feature type="domain" description="RCK N-terminal" evidence="13">
    <location>
        <begin position="371"/>
        <end position="515"/>
    </location>
</feature>
<dbReference type="PANTHER" id="PTHR10027:SF10">
    <property type="entry name" value="SLOWPOKE 2, ISOFORM D"/>
    <property type="match status" value="1"/>
</dbReference>
<evidence type="ECO:0000313" key="15">
    <source>
        <dbReference type="Proteomes" id="UP000245699"/>
    </source>
</evidence>
<dbReference type="InterPro" id="IPR003148">
    <property type="entry name" value="RCK_N"/>
</dbReference>
<evidence type="ECO:0000256" key="9">
    <source>
        <dbReference type="ARBA" id="ARBA00023136"/>
    </source>
</evidence>
<dbReference type="EMBL" id="MBFT01000990">
    <property type="protein sequence ID" value="PVU85988.1"/>
    <property type="molecule type" value="Genomic_DNA"/>
</dbReference>
<evidence type="ECO:0000256" key="11">
    <source>
        <dbReference type="SAM" id="MobiDB-lite"/>
    </source>
</evidence>
<dbReference type="Pfam" id="PF03493">
    <property type="entry name" value="BK_channel_a"/>
    <property type="match status" value="1"/>
</dbReference>
<feature type="compositionally biased region" description="Basic and acidic residues" evidence="11">
    <location>
        <begin position="756"/>
        <end position="767"/>
    </location>
</feature>
<keyword evidence="9 12" id="KW-0472">Membrane</keyword>
<evidence type="ECO:0000256" key="7">
    <source>
        <dbReference type="ARBA" id="ARBA00022989"/>
    </source>
</evidence>
<feature type="transmembrane region" description="Helical" evidence="12">
    <location>
        <begin position="267"/>
        <end position="291"/>
    </location>
</feature>
<keyword evidence="7 12" id="KW-1133">Transmembrane helix</keyword>
<feature type="compositionally biased region" description="Polar residues" evidence="11">
    <location>
        <begin position="724"/>
        <end position="734"/>
    </location>
</feature>
<organism evidence="14 15">
    <name type="scientific">Furculomyces boomerangus</name>
    <dbReference type="NCBI Taxonomy" id="61424"/>
    <lineage>
        <taxon>Eukaryota</taxon>
        <taxon>Fungi</taxon>
        <taxon>Fungi incertae sedis</taxon>
        <taxon>Zoopagomycota</taxon>
        <taxon>Kickxellomycotina</taxon>
        <taxon>Harpellomycetes</taxon>
        <taxon>Harpellales</taxon>
        <taxon>Harpellaceae</taxon>
        <taxon>Furculomyces</taxon>
    </lineage>
</organism>
<feature type="compositionally biased region" description="Polar residues" evidence="11">
    <location>
        <begin position="933"/>
        <end position="947"/>
    </location>
</feature>
<feature type="region of interest" description="Disordered" evidence="11">
    <location>
        <begin position="718"/>
        <end position="784"/>
    </location>
</feature>
<dbReference type="OrthoDB" id="297496at2759"/>
<dbReference type="Gene3D" id="3.40.50.720">
    <property type="entry name" value="NAD(P)-binding Rossmann-like Domain"/>
    <property type="match status" value="1"/>
</dbReference>
<keyword evidence="4 12" id="KW-0812">Transmembrane</keyword>
<dbReference type="Pfam" id="PF22614">
    <property type="entry name" value="Slo-like_RCK"/>
    <property type="match status" value="2"/>
</dbReference>
<feature type="transmembrane region" description="Helical" evidence="12">
    <location>
        <begin position="160"/>
        <end position="180"/>
    </location>
</feature>
<comment type="subcellular location">
    <subcellularLocation>
        <location evidence="1">Membrane</location>
        <topology evidence="1">Multi-pass membrane protein</topology>
    </subcellularLocation>
</comment>
<comment type="caution">
    <text evidence="14">The sequence shown here is derived from an EMBL/GenBank/DDBJ whole genome shotgun (WGS) entry which is preliminary data.</text>
</comment>
<keyword evidence="5" id="KW-0631">Potassium channel</keyword>
<dbReference type="PROSITE" id="PS51201">
    <property type="entry name" value="RCK_N"/>
    <property type="match status" value="1"/>
</dbReference>
<feature type="transmembrane region" description="Helical" evidence="12">
    <location>
        <begin position="327"/>
        <end position="344"/>
    </location>
</feature>
<protein>
    <recommendedName>
        <fullName evidence="13">RCK N-terminal domain-containing protein</fullName>
    </recommendedName>
</protein>
<dbReference type="PANTHER" id="PTHR10027">
    <property type="entry name" value="CALCIUM-ACTIVATED POTASSIUM CHANNEL ALPHA CHAIN"/>
    <property type="match status" value="1"/>
</dbReference>
<evidence type="ECO:0000256" key="8">
    <source>
        <dbReference type="ARBA" id="ARBA00023065"/>
    </source>
</evidence>
<evidence type="ECO:0000256" key="1">
    <source>
        <dbReference type="ARBA" id="ARBA00004141"/>
    </source>
</evidence>
<keyword evidence="6" id="KW-0630">Potassium</keyword>
<evidence type="ECO:0000256" key="4">
    <source>
        <dbReference type="ARBA" id="ARBA00022692"/>
    </source>
</evidence>
<accession>A0A2T9Y0Y6</accession>
<dbReference type="GO" id="GO:0016020">
    <property type="term" value="C:membrane"/>
    <property type="evidence" value="ECO:0007669"/>
    <property type="project" value="UniProtKB-SubCell"/>
</dbReference>
<feature type="compositionally biased region" description="Basic and acidic residues" evidence="11">
    <location>
        <begin position="775"/>
        <end position="784"/>
    </location>
</feature>
<dbReference type="InterPro" id="IPR047871">
    <property type="entry name" value="K_chnl_Slo-like"/>
</dbReference>
<keyword evidence="8" id="KW-0406">Ion transport</keyword>
<evidence type="ECO:0000256" key="12">
    <source>
        <dbReference type="SAM" id="Phobius"/>
    </source>
</evidence>